<protein>
    <recommendedName>
        <fullName evidence="1">C2H2-type domain-containing protein</fullName>
    </recommendedName>
</protein>
<dbReference type="PROSITE" id="PS00028">
    <property type="entry name" value="ZINC_FINGER_C2H2_1"/>
    <property type="match status" value="1"/>
</dbReference>
<evidence type="ECO:0000313" key="2">
    <source>
        <dbReference type="EMBL" id="QHU21636.1"/>
    </source>
</evidence>
<accession>A0A6C0KWY2</accession>
<dbReference type="EMBL" id="MN740991">
    <property type="protein sequence ID" value="QHU21636.1"/>
    <property type="molecule type" value="Genomic_DNA"/>
</dbReference>
<feature type="domain" description="C2H2-type" evidence="1">
    <location>
        <begin position="39"/>
        <end position="61"/>
    </location>
</feature>
<proteinExistence type="predicted"/>
<evidence type="ECO:0000259" key="1">
    <source>
        <dbReference type="PROSITE" id="PS00028"/>
    </source>
</evidence>
<sequence length="325" mass="38325">MLAYFLYILENNLGSFFYFHYMEKMEIQKEQNETKIYRCNLCNLVCSKKSNYIRHQSTAKHKKTLFGNVLEISLEQKEQSNFICECKKKYSTNSGLWKHKQKCQFNKKKDTILSSDNLMNADIICELIKQNNEFKTLLVEQNNKIMEISKYNTNITNNTTNNNNQKFNMNFFLNEQCKGALDIMDFVNSLKVQLSDLENTGNVGYVKGISNIFVRGLKELDVYKRPIHCSDLKREVMYVKDNDVWEKDEDKKKIKKVIQNIAHKNFKQINNWVEENPESKDIQTKKHDQYMRIICKCTGGIDLAEDEVFYNKIISNVAKEVQIDK</sequence>
<reference evidence="2" key="1">
    <citation type="journal article" date="2020" name="Nature">
        <title>Giant virus diversity and host interactions through global metagenomics.</title>
        <authorList>
            <person name="Schulz F."/>
            <person name="Roux S."/>
            <person name="Paez-Espino D."/>
            <person name="Jungbluth S."/>
            <person name="Walsh D.A."/>
            <person name="Denef V.J."/>
            <person name="McMahon K.D."/>
            <person name="Konstantinidis K.T."/>
            <person name="Eloe-Fadrosh E.A."/>
            <person name="Kyrpides N.C."/>
            <person name="Woyke T."/>
        </authorList>
    </citation>
    <scope>NUCLEOTIDE SEQUENCE</scope>
    <source>
        <strain evidence="2">GVMAG-S-3300013094-109</strain>
    </source>
</reference>
<organism evidence="2">
    <name type="scientific">viral metagenome</name>
    <dbReference type="NCBI Taxonomy" id="1070528"/>
    <lineage>
        <taxon>unclassified sequences</taxon>
        <taxon>metagenomes</taxon>
        <taxon>organismal metagenomes</taxon>
    </lineage>
</organism>
<dbReference type="SUPFAM" id="SSF57667">
    <property type="entry name" value="beta-beta-alpha zinc fingers"/>
    <property type="match status" value="1"/>
</dbReference>
<name>A0A6C0KWY2_9ZZZZ</name>
<dbReference type="InterPro" id="IPR036236">
    <property type="entry name" value="Znf_C2H2_sf"/>
</dbReference>
<dbReference type="AlphaFoldDB" id="A0A6C0KWY2"/>
<dbReference type="InterPro" id="IPR013087">
    <property type="entry name" value="Znf_C2H2_type"/>
</dbReference>